<evidence type="ECO:0000313" key="2">
    <source>
        <dbReference type="EMBL" id="KAF0894172.1"/>
    </source>
</evidence>
<reference evidence="2 3" key="1">
    <citation type="submission" date="2019-11" db="EMBL/GenBank/DDBJ databases">
        <title>Whole genome sequence of Oryza granulata.</title>
        <authorList>
            <person name="Li W."/>
        </authorList>
    </citation>
    <scope>NUCLEOTIDE SEQUENCE [LARGE SCALE GENOMIC DNA]</scope>
    <source>
        <strain evidence="3">cv. Menghai</strain>
        <tissue evidence="2">Leaf</tissue>
    </source>
</reference>
<feature type="compositionally biased region" description="Low complexity" evidence="1">
    <location>
        <begin position="51"/>
        <end position="61"/>
    </location>
</feature>
<name>A0A6G1C1X7_9ORYZ</name>
<comment type="caution">
    <text evidence="2">The sequence shown here is derived from an EMBL/GenBank/DDBJ whole genome shotgun (WGS) entry which is preliminary data.</text>
</comment>
<sequence>MKGFNGGIRAPEAEEVAQFSHLWCLEGELHTIHRLPAVNPATMSLGTPNLAAVGSEGAGSSANGGRGWGPPGPSPHASIPWSPSLLSSGTGSTASSMLLAFPHPVLSPCRRGRLSLDECCTFASTSD</sequence>
<organism evidence="2 3">
    <name type="scientific">Oryza meyeriana var. granulata</name>
    <dbReference type="NCBI Taxonomy" id="110450"/>
    <lineage>
        <taxon>Eukaryota</taxon>
        <taxon>Viridiplantae</taxon>
        <taxon>Streptophyta</taxon>
        <taxon>Embryophyta</taxon>
        <taxon>Tracheophyta</taxon>
        <taxon>Spermatophyta</taxon>
        <taxon>Magnoliopsida</taxon>
        <taxon>Liliopsida</taxon>
        <taxon>Poales</taxon>
        <taxon>Poaceae</taxon>
        <taxon>BOP clade</taxon>
        <taxon>Oryzoideae</taxon>
        <taxon>Oryzeae</taxon>
        <taxon>Oryzinae</taxon>
        <taxon>Oryza</taxon>
        <taxon>Oryza meyeriana</taxon>
    </lineage>
</organism>
<dbReference type="EMBL" id="SPHZ02000011">
    <property type="protein sequence ID" value="KAF0894172.1"/>
    <property type="molecule type" value="Genomic_DNA"/>
</dbReference>
<feature type="compositionally biased region" description="Low complexity" evidence="1">
    <location>
        <begin position="82"/>
        <end position="91"/>
    </location>
</feature>
<accession>A0A6G1C1X7</accession>
<dbReference type="Proteomes" id="UP000479710">
    <property type="component" value="Unassembled WGS sequence"/>
</dbReference>
<evidence type="ECO:0000256" key="1">
    <source>
        <dbReference type="SAM" id="MobiDB-lite"/>
    </source>
</evidence>
<evidence type="ECO:0000313" key="3">
    <source>
        <dbReference type="Proteomes" id="UP000479710"/>
    </source>
</evidence>
<protein>
    <submittedName>
        <fullName evidence="2">Uncharacterized protein</fullName>
    </submittedName>
</protein>
<proteinExistence type="predicted"/>
<feature type="region of interest" description="Disordered" evidence="1">
    <location>
        <begin position="49"/>
        <end position="91"/>
    </location>
</feature>
<gene>
    <name evidence="2" type="ORF">E2562_035262</name>
</gene>
<keyword evidence="3" id="KW-1185">Reference proteome</keyword>
<dbReference type="AlphaFoldDB" id="A0A6G1C1X7"/>